<name>A0A964UQV8_9ACTN</name>
<gene>
    <name evidence="1" type="ORF">GUY60_15540</name>
</gene>
<organism evidence="1 2">
    <name type="scientific">Streptomyces boluensis</name>
    <dbReference type="NCBI Taxonomy" id="1775135"/>
    <lineage>
        <taxon>Bacteria</taxon>
        <taxon>Bacillati</taxon>
        <taxon>Actinomycetota</taxon>
        <taxon>Actinomycetes</taxon>
        <taxon>Kitasatosporales</taxon>
        <taxon>Streptomycetaceae</taxon>
        <taxon>Streptomyces</taxon>
    </lineage>
</organism>
<dbReference type="EMBL" id="JAAAHS010000103">
    <property type="protein sequence ID" value="NBE52816.1"/>
    <property type="molecule type" value="Genomic_DNA"/>
</dbReference>
<reference evidence="1" key="1">
    <citation type="submission" date="2020-01" db="EMBL/GenBank/DDBJ databases">
        <title>Whole-genome analyses of novel actinobacteria.</title>
        <authorList>
            <person name="Sahin N."/>
        </authorList>
    </citation>
    <scope>NUCLEOTIDE SEQUENCE</scope>
    <source>
        <strain evidence="1">YC537</strain>
    </source>
</reference>
<evidence type="ECO:0000313" key="2">
    <source>
        <dbReference type="Proteomes" id="UP000598297"/>
    </source>
</evidence>
<dbReference type="OrthoDB" id="69438at2"/>
<protein>
    <submittedName>
        <fullName evidence="1">Uncharacterized protein</fullName>
    </submittedName>
</protein>
<dbReference type="AlphaFoldDB" id="A0A964UQV8"/>
<evidence type="ECO:0000313" key="1">
    <source>
        <dbReference type="EMBL" id="NBE52816.1"/>
    </source>
</evidence>
<dbReference type="Proteomes" id="UP000598297">
    <property type="component" value="Unassembled WGS sequence"/>
</dbReference>
<keyword evidence="2" id="KW-1185">Reference proteome</keyword>
<proteinExistence type="predicted"/>
<sequence>MAGRDFAAPRRRDVRAWSVVAEVLGAGLRYEGWSACGCSREPSYRPRTRAEVRVRRDVAVRDGVPLAQVLGRRDPLTPE</sequence>
<accession>A0A964UQV8</accession>
<comment type="caution">
    <text evidence="1">The sequence shown here is derived from an EMBL/GenBank/DDBJ whole genome shotgun (WGS) entry which is preliminary data.</text>
</comment>